<feature type="domain" description="DUF11" evidence="4">
    <location>
        <begin position="404"/>
        <end position="526"/>
    </location>
</feature>
<protein>
    <submittedName>
        <fullName evidence="5">DUF11 domain-containing protein</fullName>
    </submittedName>
</protein>
<name>A0A413RM57_9CELL</name>
<dbReference type="RefSeq" id="WP_118767001.1">
    <property type="nucleotide sequence ID" value="NZ_QWKP01000183.1"/>
</dbReference>
<dbReference type="InterPro" id="IPR047589">
    <property type="entry name" value="DUF11_rpt"/>
</dbReference>
<evidence type="ECO:0000256" key="1">
    <source>
        <dbReference type="SAM" id="MobiDB-lite"/>
    </source>
</evidence>
<feature type="signal peptide" evidence="3">
    <location>
        <begin position="1"/>
        <end position="27"/>
    </location>
</feature>
<keyword evidence="6" id="KW-1185">Reference proteome</keyword>
<feature type="transmembrane region" description="Helical" evidence="2">
    <location>
        <begin position="696"/>
        <end position="713"/>
    </location>
</feature>
<dbReference type="Pfam" id="PF01345">
    <property type="entry name" value="DUF11"/>
    <property type="match status" value="3"/>
</dbReference>
<dbReference type="Gene3D" id="2.60.120.200">
    <property type="match status" value="1"/>
</dbReference>
<dbReference type="GO" id="GO:0005975">
    <property type="term" value="P:carbohydrate metabolic process"/>
    <property type="evidence" value="ECO:0007669"/>
    <property type="project" value="UniProtKB-ARBA"/>
</dbReference>
<evidence type="ECO:0000256" key="3">
    <source>
        <dbReference type="SAM" id="SignalP"/>
    </source>
</evidence>
<feature type="chain" id="PRO_5019179234" evidence="3">
    <location>
        <begin position="28"/>
        <end position="720"/>
    </location>
</feature>
<evidence type="ECO:0000259" key="4">
    <source>
        <dbReference type="Pfam" id="PF01345"/>
    </source>
</evidence>
<organism evidence="5 6">
    <name type="scientific">Cellulomonas rhizosphaerae</name>
    <dbReference type="NCBI Taxonomy" id="2293719"/>
    <lineage>
        <taxon>Bacteria</taxon>
        <taxon>Bacillati</taxon>
        <taxon>Actinomycetota</taxon>
        <taxon>Actinomycetes</taxon>
        <taxon>Micrococcales</taxon>
        <taxon>Cellulomonadaceae</taxon>
        <taxon>Cellulomonas</taxon>
    </lineage>
</organism>
<dbReference type="Proteomes" id="UP000283374">
    <property type="component" value="Unassembled WGS sequence"/>
</dbReference>
<dbReference type="InterPro" id="IPR001434">
    <property type="entry name" value="OmcB-like_DUF11"/>
</dbReference>
<feature type="region of interest" description="Disordered" evidence="1">
    <location>
        <begin position="652"/>
        <end position="688"/>
    </location>
</feature>
<evidence type="ECO:0000256" key="2">
    <source>
        <dbReference type="SAM" id="Phobius"/>
    </source>
</evidence>
<dbReference type="PANTHER" id="PTHR34819:SF3">
    <property type="entry name" value="CELL SURFACE PROTEIN"/>
    <property type="match status" value="1"/>
</dbReference>
<dbReference type="Gene3D" id="2.60.40.10">
    <property type="entry name" value="Immunoglobulins"/>
    <property type="match status" value="2"/>
</dbReference>
<keyword evidence="2" id="KW-0472">Membrane</keyword>
<feature type="domain" description="DUF11" evidence="4">
    <location>
        <begin position="271"/>
        <end position="396"/>
    </location>
</feature>
<gene>
    <name evidence="5" type="ORF">D1825_08505</name>
</gene>
<sequence length="720" mass="71429">MTRPLRRLLAAGGALALVAVLASPGFADPLPVDEPFAGTFADPAWVLPGGAENAATLTPGALRLTTPSPGFQVANATLDDAFRSDVAFTMDFDYGAYGGGNPGDAMTVFLMNGAQPPELGGSGGSAGYFGMQGAYLAIGLDNAGNFGADNVFPNTPNTVTLRGASAAAPDPWPVLADTPIPGGTVQTTAGSPRHVQILVEPNGADGNFVTVRVAAVSGGPLTTVYDRVDVRGLGRGQPIRPAQFRIGFSAATGGATNTYEVSDFTATADVDLAVAKTGPTTVYPGREVSWQIEATNDDTNPVEDAVVTDTVPAGIADATWECTSAAPQACPDPPTGAAAGGAITVPLRLLRDEAATITVTGTATDALAGSSVSNTAEITADSRTELTPADNEDTWTTRVRALPDLAPTVAVAQDPLVLGGPVAWTVDVENLAADDGDAPDAAVSVTVPPVVDRSSLTPPAGCTPSPAGFLCSLGPLAAGGTTTLSFAGTLADDVDACTAGDSTFTATTSTSITDADPDNDVDSVDVPCTVPVDLAITKSASAASVTVGDGLTYTLVVTNAGPTVAPATTVDDALPAGLGDATWTCEISDGSSCTPGSGSGDVTDVSADVPAGGTATIVVSGTATTVGTLSNTATVTPCAACTDAGTADDSATASTQVLAAPEPTPSPTATSTPTPTPSPTDDDGLATTGADAATPLAWALALVVGGLVVLLVSRRNISRR</sequence>
<dbReference type="OrthoDB" id="5024153at2"/>
<comment type="caution">
    <text evidence="5">The sequence shown here is derived from an EMBL/GenBank/DDBJ whole genome shotgun (WGS) entry which is preliminary data.</text>
</comment>
<accession>A0A413RM57</accession>
<evidence type="ECO:0000313" key="6">
    <source>
        <dbReference type="Proteomes" id="UP000283374"/>
    </source>
</evidence>
<keyword evidence="2" id="KW-1133">Transmembrane helix</keyword>
<dbReference type="InterPro" id="IPR013783">
    <property type="entry name" value="Ig-like_fold"/>
</dbReference>
<dbReference type="AlphaFoldDB" id="A0A413RM57"/>
<keyword evidence="3" id="KW-0732">Signal</keyword>
<keyword evidence="2" id="KW-0812">Transmembrane</keyword>
<feature type="domain" description="DUF11" evidence="4">
    <location>
        <begin position="533"/>
        <end position="654"/>
    </location>
</feature>
<proteinExistence type="predicted"/>
<dbReference type="PANTHER" id="PTHR34819">
    <property type="entry name" value="LARGE CYSTEINE-RICH PERIPLASMIC PROTEIN OMCB"/>
    <property type="match status" value="1"/>
</dbReference>
<dbReference type="NCBIfam" id="TIGR01451">
    <property type="entry name" value="B_ant_repeat"/>
    <property type="match status" value="2"/>
</dbReference>
<dbReference type="EMBL" id="QWKP01000183">
    <property type="protein sequence ID" value="RHA41606.1"/>
    <property type="molecule type" value="Genomic_DNA"/>
</dbReference>
<evidence type="ECO:0000313" key="5">
    <source>
        <dbReference type="EMBL" id="RHA41606.1"/>
    </source>
</evidence>
<feature type="compositionally biased region" description="Low complexity" evidence="1">
    <location>
        <begin position="652"/>
        <end position="673"/>
    </location>
</feature>
<reference evidence="5 6" key="1">
    <citation type="submission" date="2018-08" db="EMBL/GenBank/DDBJ databases">
        <title>Cellulomonas rhizosphaerae sp. nov., a novel actinomycete isolated from soil.</title>
        <authorList>
            <person name="Tian Y."/>
        </authorList>
    </citation>
    <scope>NUCLEOTIDE SEQUENCE [LARGE SCALE GENOMIC DNA]</scope>
    <source>
        <strain evidence="5 6">NEAU-TCZ24</strain>
    </source>
</reference>
<dbReference type="InterPro" id="IPR013320">
    <property type="entry name" value="ConA-like_dom_sf"/>
</dbReference>
<dbReference type="InterPro" id="IPR051172">
    <property type="entry name" value="Chlamydia_OmcB"/>
</dbReference>
<dbReference type="SUPFAM" id="SSF49899">
    <property type="entry name" value="Concanavalin A-like lectins/glucanases"/>
    <property type="match status" value="1"/>
</dbReference>